<dbReference type="Proteomes" id="UP000250197">
    <property type="component" value="Chromosome"/>
</dbReference>
<proteinExistence type="predicted"/>
<evidence type="ECO:0000313" key="2">
    <source>
        <dbReference type="Proteomes" id="UP000250197"/>
    </source>
</evidence>
<accession>A0A2Z2J2N0</accession>
<dbReference type="AlphaFoldDB" id="A0A2Z2J2N0"/>
<evidence type="ECO:0008006" key="3">
    <source>
        <dbReference type="Google" id="ProtNLM"/>
    </source>
</evidence>
<gene>
    <name evidence="1" type="ORF">CBE89_04550</name>
</gene>
<dbReference type="EMBL" id="CP021252">
    <property type="protein sequence ID" value="ART20841.1"/>
    <property type="molecule type" value="Genomic_DNA"/>
</dbReference>
<dbReference type="KEGG" id="cstr:CBE89_04550"/>
<protein>
    <recommendedName>
        <fullName evidence="3">Apea-like HEPN domain-containing protein</fullName>
    </recommendedName>
</protein>
<reference evidence="1 2" key="1">
    <citation type="submission" date="2017-05" db="EMBL/GenBank/DDBJ databases">
        <title>Complete genome sequence of Corynebacterium striatum KC-Na-1 isolated from Neophocaena asiaeorientalis in Korea.</title>
        <authorList>
            <person name="Kim J.H."/>
            <person name="Lee K."/>
        </authorList>
    </citation>
    <scope>NUCLEOTIDE SEQUENCE [LARGE SCALE GENOMIC DNA]</scope>
    <source>
        <strain evidence="1 2">KC-Na-01</strain>
    </source>
</reference>
<organism evidence="1 2">
    <name type="scientific">Corynebacterium striatum</name>
    <dbReference type="NCBI Taxonomy" id="43770"/>
    <lineage>
        <taxon>Bacteria</taxon>
        <taxon>Bacillati</taxon>
        <taxon>Actinomycetota</taxon>
        <taxon>Actinomycetes</taxon>
        <taxon>Mycobacteriales</taxon>
        <taxon>Corynebacteriaceae</taxon>
        <taxon>Corynebacterium</taxon>
    </lineage>
</organism>
<evidence type="ECO:0000313" key="1">
    <source>
        <dbReference type="EMBL" id="ART20841.1"/>
    </source>
</evidence>
<name>A0A2Z2J2N0_CORST</name>
<sequence length="565" mass="64858">MSTICGQPHENLEHITSEIEPQYHRDFLEWLFKAQKALFHRTNVVVKLFIGGVPLSELVRSAGIRDSQDQYLVELYIQNPGMSAELIIAAEFGLEGRPSHIPSGLTYKDADTILRQYLKLGSGNMDYVRVVAETRKKRSSYISSNTTRLYRQQYSSRLKELFQEGGEQIGVEIQLVDDLQEIFSSTFNDGVELIKIDRSYLRSDTSERSVLDNFVYIAGVTTADGILAFPFFEANSSVFETVIGLNPEEFYGKNLYFTFTEMKFNLLVAAYAQFLEIRDSSLEDVFTWFFATYLREEFGIENFAFSPPPRNSTILERCKSMLPEIESAVRQYRCLVEESVIDHELIELDPRDVDYRQIPSLLKDKYLIANGYECRGKNVLNLLFSPQSCLLLIENTNPERDFAELLCQNAISISDFQLQEQKVALRWLQDLGLIEVSRGLVTFSHWLEIDILRRVFQHGATIVLNLYADEEAAGTRLVTSGILSWNDALMAEDEGRYFDYCLNDKFRNALSLRNIVLHGGMRLPDAEQRLKHAYVVSLKLMVGLIVKINDELCAVQRAKTFRRQE</sequence>